<dbReference type="RefSeq" id="WP_143097270.1">
    <property type="nucleotide sequence ID" value="NZ_BJXR01000036.1"/>
</dbReference>
<accession>A0ABY1CN35</accession>
<keyword evidence="3" id="KW-1185">Reference proteome</keyword>
<dbReference type="Proteomes" id="UP000183760">
    <property type="component" value="Unassembled WGS sequence"/>
</dbReference>
<evidence type="ECO:0000313" key="3">
    <source>
        <dbReference type="Proteomes" id="UP000183760"/>
    </source>
</evidence>
<feature type="chain" id="PRO_5047153403" description="Lipoprotein" evidence="1">
    <location>
        <begin position="22"/>
        <end position="78"/>
    </location>
</feature>
<keyword evidence="1" id="KW-0732">Signal</keyword>
<protein>
    <recommendedName>
        <fullName evidence="4">Lipoprotein</fullName>
    </recommendedName>
</protein>
<evidence type="ECO:0008006" key="4">
    <source>
        <dbReference type="Google" id="ProtNLM"/>
    </source>
</evidence>
<dbReference type="EMBL" id="FOIB01000007">
    <property type="protein sequence ID" value="SEU25191.1"/>
    <property type="molecule type" value="Genomic_DNA"/>
</dbReference>
<sequence length="78" mass="8259">MRTMLVALFVGVCCGAGVAVAAEDAPPRVEVEQMERLAAACCDDCDGTFGTCWDACEGESDCQAVCTSRLRACRRTCC</sequence>
<feature type="signal peptide" evidence="1">
    <location>
        <begin position="1"/>
        <end position="21"/>
    </location>
</feature>
<name>A0ABY1CN35_MYXFU</name>
<organism evidence="2 3">
    <name type="scientific">Myxococcus fulvus</name>
    <dbReference type="NCBI Taxonomy" id="33"/>
    <lineage>
        <taxon>Bacteria</taxon>
        <taxon>Pseudomonadati</taxon>
        <taxon>Myxococcota</taxon>
        <taxon>Myxococcia</taxon>
        <taxon>Myxococcales</taxon>
        <taxon>Cystobacterineae</taxon>
        <taxon>Myxococcaceae</taxon>
        <taxon>Myxococcus</taxon>
    </lineage>
</organism>
<reference evidence="2 3" key="1">
    <citation type="submission" date="2016-10" db="EMBL/GenBank/DDBJ databases">
        <authorList>
            <person name="Varghese N."/>
            <person name="Submissions S."/>
        </authorList>
    </citation>
    <scope>NUCLEOTIDE SEQUENCE [LARGE SCALE GENOMIC DNA]</scope>
    <source>
        <strain evidence="2 3">DSM 16525</strain>
    </source>
</reference>
<evidence type="ECO:0000313" key="2">
    <source>
        <dbReference type="EMBL" id="SEU25191.1"/>
    </source>
</evidence>
<proteinExistence type="predicted"/>
<evidence type="ECO:0000256" key="1">
    <source>
        <dbReference type="SAM" id="SignalP"/>
    </source>
</evidence>
<gene>
    <name evidence="2" type="ORF">SAMN05443572_10761</name>
</gene>
<comment type="caution">
    <text evidence="2">The sequence shown here is derived from an EMBL/GenBank/DDBJ whole genome shotgun (WGS) entry which is preliminary data.</text>
</comment>